<evidence type="ECO:0000256" key="7">
    <source>
        <dbReference type="SAM" id="Coils"/>
    </source>
</evidence>
<feature type="domain" description="CFAP65 fourth Ig-like" evidence="11">
    <location>
        <begin position="353"/>
        <end position="449"/>
    </location>
</feature>
<accession>A0A8J5XPN1</accession>
<keyword evidence="7" id="KW-0175">Coiled coil</keyword>
<feature type="compositionally biased region" description="Polar residues" evidence="8">
    <location>
        <begin position="7"/>
        <end position="16"/>
    </location>
</feature>
<dbReference type="EMBL" id="JAGTXO010000010">
    <property type="protein sequence ID" value="KAG8465690.1"/>
    <property type="molecule type" value="Genomic_DNA"/>
</dbReference>
<keyword evidence="5" id="KW-0969">Cilium</keyword>
<dbReference type="InterPro" id="IPR056344">
    <property type="entry name" value="Ig_CFAP65-like_9th"/>
</dbReference>
<comment type="subcellular location">
    <subcellularLocation>
        <location evidence="1">Cell projection</location>
        <location evidence="1">Cilium</location>
        <location evidence="1">Flagellum</location>
    </subcellularLocation>
    <subcellularLocation>
        <location evidence="2">Cytoplasm</location>
    </subcellularLocation>
</comment>
<evidence type="ECO:0000256" key="1">
    <source>
        <dbReference type="ARBA" id="ARBA00004230"/>
    </source>
</evidence>
<dbReference type="InterPro" id="IPR056305">
    <property type="entry name" value="Ig_CFAP65_10th"/>
</dbReference>
<reference evidence="14" key="1">
    <citation type="submission" date="2021-05" db="EMBL/GenBank/DDBJ databases">
        <title>The genome of the haptophyte Pavlova lutheri (Diacronema luteri, Pavlovales) - a model for lipid biosynthesis in eukaryotic algae.</title>
        <authorList>
            <person name="Hulatt C.J."/>
            <person name="Posewitz M.C."/>
        </authorList>
    </citation>
    <scope>NUCLEOTIDE SEQUENCE</scope>
    <source>
        <strain evidence="14">NIVA-4/92</strain>
    </source>
</reference>
<dbReference type="OMA" id="QQLKVMV"/>
<dbReference type="Pfam" id="PF24816">
    <property type="entry name" value="Ig_CFAP65__9th"/>
    <property type="match status" value="1"/>
</dbReference>
<dbReference type="PANTHER" id="PTHR46127:SF1">
    <property type="entry name" value="CILIA- AND FLAGELLA-ASSOCIATED PROTEIN 65"/>
    <property type="match status" value="1"/>
</dbReference>
<dbReference type="InterPro" id="IPR053879">
    <property type="entry name" value="HYDIN_VesB_CFA65-like_Ig"/>
</dbReference>
<evidence type="ECO:0000256" key="8">
    <source>
        <dbReference type="SAM" id="MobiDB-lite"/>
    </source>
</evidence>
<feature type="domain" description="HYDIN/VesB/CFA65-like Ig-like" evidence="9">
    <location>
        <begin position="141"/>
        <end position="228"/>
    </location>
</feature>
<organism evidence="14 15">
    <name type="scientific">Diacronema lutheri</name>
    <name type="common">Unicellular marine alga</name>
    <name type="synonym">Monochrysis lutheri</name>
    <dbReference type="NCBI Taxonomy" id="2081491"/>
    <lineage>
        <taxon>Eukaryota</taxon>
        <taxon>Haptista</taxon>
        <taxon>Haptophyta</taxon>
        <taxon>Pavlovophyceae</taxon>
        <taxon>Pavlovales</taxon>
        <taxon>Pavlovaceae</taxon>
        <taxon>Diacronema</taxon>
    </lineage>
</organism>
<keyword evidence="15" id="KW-1185">Reference proteome</keyword>
<dbReference type="GO" id="GO:0005737">
    <property type="term" value="C:cytoplasm"/>
    <property type="evidence" value="ECO:0007669"/>
    <property type="project" value="UniProtKB-SubCell"/>
</dbReference>
<evidence type="ECO:0008006" key="16">
    <source>
        <dbReference type="Google" id="ProtNLM"/>
    </source>
</evidence>
<dbReference type="Pfam" id="PF24771">
    <property type="entry name" value="Ig_CFAP74_1st"/>
    <property type="match status" value="1"/>
</dbReference>
<dbReference type="GO" id="GO:0031514">
    <property type="term" value="C:motile cilium"/>
    <property type="evidence" value="ECO:0007669"/>
    <property type="project" value="UniProtKB-SubCell"/>
</dbReference>
<dbReference type="InterPro" id="IPR052614">
    <property type="entry name" value="CFAP65"/>
</dbReference>
<feature type="region of interest" description="Disordered" evidence="8">
    <location>
        <begin position="1605"/>
        <end position="1630"/>
    </location>
</feature>
<evidence type="ECO:0000256" key="5">
    <source>
        <dbReference type="ARBA" id="ARBA00023069"/>
    </source>
</evidence>
<evidence type="ECO:0000313" key="15">
    <source>
        <dbReference type="Proteomes" id="UP000751190"/>
    </source>
</evidence>
<feature type="domain" description="CFAP65 tenth Ig-like" evidence="10">
    <location>
        <begin position="1243"/>
        <end position="1340"/>
    </location>
</feature>
<evidence type="ECO:0000259" key="11">
    <source>
        <dbReference type="Pfam" id="PF24507"/>
    </source>
</evidence>
<dbReference type="InterPro" id="IPR057470">
    <property type="entry name" value="Ig_CFAP65_7th"/>
</dbReference>
<dbReference type="Pfam" id="PF24291">
    <property type="entry name" value="Ig_CFAP65"/>
    <property type="match status" value="1"/>
</dbReference>
<dbReference type="Gene3D" id="2.60.40.10">
    <property type="entry name" value="Immunoglobulins"/>
    <property type="match status" value="11"/>
</dbReference>
<dbReference type="InterPro" id="IPR058536">
    <property type="entry name" value="Ig_CFAP65_4th"/>
</dbReference>
<gene>
    <name evidence="14" type="ORF">KFE25_002997</name>
</gene>
<proteinExistence type="predicted"/>
<evidence type="ECO:0000256" key="4">
    <source>
        <dbReference type="ARBA" id="ARBA00022846"/>
    </source>
</evidence>
<protein>
    <recommendedName>
        <fullName evidence="16">Abnormal spindle-like microcephaly-associated protein ASH domain-containing protein</fullName>
    </recommendedName>
</protein>
<evidence type="ECO:0000256" key="3">
    <source>
        <dbReference type="ARBA" id="ARBA00022490"/>
    </source>
</evidence>
<dbReference type="Pfam" id="PF22544">
    <property type="entry name" value="HYDIN_VesB_CFA65-like_Ig"/>
    <property type="match status" value="2"/>
</dbReference>
<feature type="domain" description="CFAP65 seventh Ig-like" evidence="13">
    <location>
        <begin position="772"/>
        <end position="861"/>
    </location>
</feature>
<dbReference type="Pfam" id="PF25249">
    <property type="entry name" value="Ig_CFAP65_7th"/>
    <property type="match status" value="1"/>
</dbReference>
<keyword evidence="3" id="KW-0963">Cytoplasm</keyword>
<evidence type="ECO:0000259" key="13">
    <source>
        <dbReference type="Pfam" id="PF25249"/>
    </source>
</evidence>
<feature type="domain" description="CFAP65-like ninth Ig-like" evidence="12">
    <location>
        <begin position="1051"/>
        <end position="1233"/>
    </location>
</feature>
<dbReference type="InterPro" id="IPR013783">
    <property type="entry name" value="Ig-like_fold"/>
</dbReference>
<evidence type="ECO:0000256" key="6">
    <source>
        <dbReference type="ARBA" id="ARBA00023273"/>
    </source>
</evidence>
<dbReference type="PANTHER" id="PTHR46127">
    <property type="entry name" value="CILIA- AND FLAGELLA-ASSOCIATED PROTEIN 65"/>
    <property type="match status" value="1"/>
</dbReference>
<feature type="coiled-coil region" evidence="7">
    <location>
        <begin position="1071"/>
        <end position="1098"/>
    </location>
</feature>
<feature type="domain" description="HYDIN/VesB/CFA65-like Ig-like" evidence="9">
    <location>
        <begin position="667"/>
        <end position="759"/>
    </location>
</feature>
<name>A0A8J5XPN1_DIALT</name>
<dbReference type="Pfam" id="PF24507">
    <property type="entry name" value="Ig_CFAP65_4th"/>
    <property type="match status" value="1"/>
</dbReference>
<keyword evidence="6" id="KW-0966">Cell projection</keyword>
<evidence type="ECO:0000259" key="10">
    <source>
        <dbReference type="Pfam" id="PF24291"/>
    </source>
</evidence>
<keyword evidence="4" id="KW-0282">Flagellum</keyword>
<feature type="compositionally biased region" description="Gly residues" evidence="8">
    <location>
        <begin position="1614"/>
        <end position="1626"/>
    </location>
</feature>
<comment type="caution">
    <text evidence="14">The sequence shown here is derived from an EMBL/GenBank/DDBJ whole genome shotgun (WGS) entry which is preliminary data.</text>
</comment>
<dbReference type="OrthoDB" id="415597at2759"/>
<evidence type="ECO:0000313" key="14">
    <source>
        <dbReference type="EMBL" id="KAG8465690.1"/>
    </source>
</evidence>
<feature type="compositionally biased region" description="Basic and acidic residues" evidence="8">
    <location>
        <begin position="1908"/>
        <end position="1923"/>
    </location>
</feature>
<evidence type="ECO:0000259" key="9">
    <source>
        <dbReference type="Pfam" id="PF22544"/>
    </source>
</evidence>
<sequence>MGAPDNMNLTRTSQRTVLPDEPREPPVFLSREERLRRFKLDVGVESLHWHDCTPGGEYTKKLTIKNLGAEVQKLRYRLPATTFFSMGFPEPFKLSSGMSRTLEVSFRPIRKEPYDDYIEVFTAKGSMFIPIKATIPSTELAVPTNLDFGFWPVHERTTRTFMVRNLGELPASFRWESHAPFTIEPAGGTLPPYGKQALRITFAPTEAVATVAHFTCVQYDQNGELTRLRYPMRVGGIGKLPFVSVMSETLDFGQVLTGTPASRMFRLRNAAQVHATYAITRDEKDREPVFHFQPAVGTVPADGLKILTVTYRPRHSATRSEEHYTVRTPGGNELRLTLIGEAVGPRVELSATSLDFGDVELVQPRRAVSRVLTISNAADAPTRYQLLTDVNACFGVEKGATGVIGARSSASATLVFRPGFVANFYRRVTVLVENQAAQFVDCLGSAFSDRTSADKRRPAPLKQRHVDNYHRRVLFGWQRVPMDALDERRDELAELLEAHADISDERSEEAVFAQLFGVGARQRAPVYLDDDHADFGGARGDARRVRIVNSTAAKVACVWVVPSQYHIGARGAAGGSGAQHWPPSPFAVEPAEIDVPAHGSAVVTVTFSPSGAGSYYAQELECFAFFKSMRTFRLVSEANFTPPWALVLSATGHSFHGAVPSWVPRASFSLQSVTFPATHVGGAAHQTVALRNEGDTPLSFAFTPDPTATFAARPARGVLERGDFCLVALRFEPRAPGQLRRSLRCVLNGSAATTLQLQLHGQGESAAVELADDGELFFRRTAVGVTSSATHALINRGRAPLAYQILIPEHQRAVLAVDRPMGELEGNERLELRWTFAPQRAKRYAIAVPVLVSAALRAATGSGVLREVQRALLLVRGEGGVGALKAEPRVVDFHTILVGDMSVQRFLLKNSSEVDLHYELDFEVVRAGADGGACEDDADASARTGVLAGAGAHTAATAATANGGGGGDNAPYLEAARALLCEEQRGVLPARTVRPIKLQMQPIRRGDLSYECYAVFSTEPLPGAGVADAERHERPARREHLCRIRGRGDYPILQLADVRLAGCEQVQLARLWRLQDLNRELREELSDVEAQLNSTSANAMVSAGDVGSLGAMLHNLEVLFEPRPVGSEPQVAHALLSNGGGLPVEWSIRYPTEMELEVEHWADKGEPTAAELKQHMIVNRRIFTVFPRSGKLAVGESTRVEIVMSHQRVDRSYEMPLLLTIALGKRLVLRLVGRTLAPSDRVLFLPHATVPLEAVPLGLAHAPVQHVPLRNHCATPLVYRVDTAESERLSAANFGFPVFVVENPQGAILPGQTTNLRVRFHPLEARVYTVELPIVLSGGHGGDDLGVGGVRGAPGGAEPATLVLSARGYHPAGEARTSGETTGFIRTVLPAHQLVVPPGQRGALSCDFIDIGHVPLQAVVTRAVFVRNTSTDPLAFSWSHRHRDFELLASVEPTDGFVAPGESALCRVRVCADTRPEVLDLSLVCTISAAPAAAFWEATTGGGGALGASMRSGATEVSFAALLHSAHGSRATLASAGSRRSAAASLQASVRTRGGARTTVVAWRAQNAQVGGPRAPPHARAPKAEYGELPQGPYAPGSAVHAAIARSAEASSRHGGGSHDGGGSQYGGSILQLPAEGGGAGALALARTASQRSTRSVCSGVAGTSAPTVVSGFREASDMQASELFLNVRGVVLEMGHFKAYQPHRLPEMHIIVGPQRPLEPSLAPAPRPASPPLPLAAREMPFAAMPRAAHAASAARAEEERETAEAIIETLLLDLVSDSDVQRALAHAPLEPIPWFAQLRNAPADFAFPPMQPPPLYAPLAHGARKPAPPVVAALAKQLAAPSFEEARLREALSETHEFHSLAEELLEGSLFNLIAEAVLGEFDVTKPPRQIVTNLELSDSPVARDVASRGEGRRPRPHGDEVALPEMYDAAPHEVDGAELDGWDDRDASQLGPPATDGS</sequence>
<dbReference type="Proteomes" id="UP000751190">
    <property type="component" value="Unassembled WGS sequence"/>
</dbReference>
<evidence type="ECO:0000256" key="2">
    <source>
        <dbReference type="ARBA" id="ARBA00004496"/>
    </source>
</evidence>
<evidence type="ECO:0000259" key="12">
    <source>
        <dbReference type="Pfam" id="PF24816"/>
    </source>
</evidence>
<feature type="region of interest" description="Disordered" evidence="8">
    <location>
        <begin position="1"/>
        <end position="25"/>
    </location>
</feature>
<feature type="region of interest" description="Disordered" evidence="8">
    <location>
        <begin position="1904"/>
        <end position="1961"/>
    </location>
</feature>